<dbReference type="Gene3D" id="3.30.70.100">
    <property type="match status" value="1"/>
</dbReference>
<dbReference type="Proteomes" id="UP000199545">
    <property type="component" value="Unassembled WGS sequence"/>
</dbReference>
<proteinExistence type="predicted"/>
<gene>
    <name evidence="1" type="ORF">SAMN05421852_12325</name>
</gene>
<dbReference type="AlphaFoldDB" id="A0A1I3UBR5"/>
<protein>
    <recommendedName>
        <fullName evidence="3">EthD domain-containing protein</fullName>
    </recommendedName>
</protein>
<sequence length="119" mass="14308">MNMKLKFTMLFRYHEETKDTDAFANYLRTQIIPNILKIKGISHVELCHFVPFSFISPNVELDETKYLFQLDMYYESDEAFQQAVSSFNDSFLVEEMIRAGDYIDLYLSYIEPFYKEEMY</sequence>
<evidence type="ECO:0000313" key="2">
    <source>
        <dbReference type="Proteomes" id="UP000199545"/>
    </source>
</evidence>
<organism evidence="1 2">
    <name type="scientific">Thermoflavimicrobium dichotomicum</name>
    <dbReference type="NCBI Taxonomy" id="46223"/>
    <lineage>
        <taxon>Bacteria</taxon>
        <taxon>Bacillati</taxon>
        <taxon>Bacillota</taxon>
        <taxon>Bacilli</taxon>
        <taxon>Bacillales</taxon>
        <taxon>Thermoactinomycetaceae</taxon>
        <taxon>Thermoflavimicrobium</taxon>
    </lineage>
</organism>
<reference evidence="1 2" key="1">
    <citation type="submission" date="2016-10" db="EMBL/GenBank/DDBJ databases">
        <authorList>
            <person name="de Groot N.N."/>
        </authorList>
    </citation>
    <scope>NUCLEOTIDE SEQUENCE [LARGE SCALE GENOMIC DNA]</scope>
    <source>
        <strain evidence="1 2">DSM 44778</strain>
    </source>
</reference>
<evidence type="ECO:0000313" key="1">
    <source>
        <dbReference type="EMBL" id="SFJ80440.1"/>
    </source>
</evidence>
<evidence type="ECO:0008006" key="3">
    <source>
        <dbReference type="Google" id="ProtNLM"/>
    </source>
</evidence>
<keyword evidence="2" id="KW-1185">Reference proteome</keyword>
<name>A0A1I3UBR5_9BACL</name>
<accession>A0A1I3UBR5</accession>
<dbReference type="EMBL" id="FORR01000023">
    <property type="protein sequence ID" value="SFJ80440.1"/>
    <property type="molecule type" value="Genomic_DNA"/>
</dbReference>